<feature type="region of interest" description="Disordered" evidence="1">
    <location>
        <begin position="342"/>
        <end position="370"/>
    </location>
</feature>
<reference evidence="4 5" key="1">
    <citation type="submission" date="2019-01" db="EMBL/GenBank/DDBJ databases">
        <title>Leucobacter muris sp. nov. isolated from the nose of a laboratory mouse.</title>
        <authorList>
            <person name="Benga L."/>
            <person name="Sproeer C."/>
            <person name="Schumann P."/>
            <person name="Verbarg S."/>
            <person name="Bunk B."/>
            <person name="Engelhardt E."/>
            <person name="Benten P.M."/>
            <person name="Sager M."/>
        </authorList>
    </citation>
    <scope>NUCLEOTIDE SEQUENCE [LARGE SCALE GENOMIC DNA]</scope>
    <source>
        <strain evidence="4 5">DSM 101948</strain>
    </source>
</reference>
<protein>
    <submittedName>
        <fullName evidence="4">PucR family transcriptional regulator</fullName>
    </submittedName>
</protein>
<evidence type="ECO:0000313" key="4">
    <source>
        <dbReference type="EMBL" id="QAB16755.1"/>
    </source>
</evidence>
<dbReference type="InterPro" id="IPR051448">
    <property type="entry name" value="CdaR-like_regulators"/>
</dbReference>
<evidence type="ECO:0000256" key="1">
    <source>
        <dbReference type="SAM" id="MobiDB-lite"/>
    </source>
</evidence>
<gene>
    <name evidence="4" type="ORF">Leucomu_01365</name>
</gene>
<dbReference type="EMBL" id="CP035037">
    <property type="protein sequence ID" value="QAB16755.1"/>
    <property type="molecule type" value="Genomic_DNA"/>
</dbReference>
<dbReference type="Pfam" id="PF07905">
    <property type="entry name" value="PucR"/>
    <property type="match status" value="1"/>
</dbReference>
<dbReference type="InterPro" id="IPR012914">
    <property type="entry name" value="PucR_dom"/>
</dbReference>
<organism evidence="4 5">
    <name type="scientific">Leucobacter muris</name>
    <dbReference type="NCBI Taxonomy" id="1935379"/>
    <lineage>
        <taxon>Bacteria</taxon>
        <taxon>Bacillati</taxon>
        <taxon>Actinomycetota</taxon>
        <taxon>Actinomycetes</taxon>
        <taxon>Micrococcales</taxon>
        <taxon>Microbacteriaceae</taxon>
        <taxon>Leucobacter</taxon>
    </lineage>
</organism>
<dbReference type="PANTHER" id="PTHR33744">
    <property type="entry name" value="CARBOHYDRATE DIACID REGULATOR"/>
    <property type="match status" value="1"/>
</dbReference>
<evidence type="ECO:0000313" key="5">
    <source>
        <dbReference type="Proteomes" id="UP000285768"/>
    </source>
</evidence>
<evidence type="ECO:0000259" key="2">
    <source>
        <dbReference type="Pfam" id="PF07905"/>
    </source>
</evidence>
<dbReference type="InterPro" id="IPR042070">
    <property type="entry name" value="PucR_C-HTH_sf"/>
</dbReference>
<name>A0ABX5QCN3_9MICO</name>
<sequence length="567" mass="59409">MSGEISVADALGLAELRAGDPELLAGARGIDRGIRWAHVVAGSAAVSLLDGGELVLTTGAGWPRGGDELERLSAALLDTGPAAVVLELGRFFAEPPAPLVAACEGRGIPLIALHREVRFVQITQRVHQRILAAQTEALAARAEVHAMLTELGLNRSPVDYVIERLADTLDTAVVLEDSARRVVAWAGQAHDDHPVAAWAAADGREFPLPDGWARVPVEAQGRRWGHLSALPGPAHPAGRRTVLELGAFALALGRLADPEGDQWLQLSSKHLFDVLLGGRYRRDEEVAVQLAAAGLPVAGRRLLGATLRGSGGLGGQPPAERELLETALRRAVSPEGRVILAPDDEAAGGESGSGAARTASVSGDHGGSARPASGPALIALLSFPPGDPRADGLESRVPALASRLAREIDALLPADAPQHWRAHLGLGASGGRVRGLISSLEQVRAAGELDPAASAGRVTVQQAERQPLAYLVRGLAALPEMQEFAEEALGPIIEHDSASGAGHSGDLLRVLRAYLEHPTNRSLAAQRARLSRSVFYQRLALIEELLGVDLTDGTVIATLTVALLARR</sequence>
<dbReference type="RefSeq" id="WP_128386095.1">
    <property type="nucleotide sequence ID" value="NZ_CP035037.1"/>
</dbReference>
<feature type="domain" description="Purine catabolism PurC-like" evidence="2">
    <location>
        <begin position="11"/>
        <end position="130"/>
    </location>
</feature>
<evidence type="ECO:0000259" key="3">
    <source>
        <dbReference type="Pfam" id="PF13556"/>
    </source>
</evidence>
<feature type="domain" description="PucR C-terminal helix-turn-helix" evidence="3">
    <location>
        <begin position="507"/>
        <end position="565"/>
    </location>
</feature>
<proteinExistence type="predicted"/>
<dbReference type="Gene3D" id="1.10.10.2840">
    <property type="entry name" value="PucR C-terminal helix-turn-helix domain"/>
    <property type="match status" value="1"/>
</dbReference>
<keyword evidence="5" id="KW-1185">Reference proteome</keyword>
<dbReference type="Proteomes" id="UP000285768">
    <property type="component" value="Chromosome"/>
</dbReference>
<dbReference type="Pfam" id="PF13556">
    <property type="entry name" value="HTH_30"/>
    <property type="match status" value="1"/>
</dbReference>
<accession>A0ABX5QCN3</accession>
<dbReference type="PANTHER" id="PTHR33744:SF1">
    <property type="entry name" value="DNA-BINDING TRANSCRIPTIONAL ACTIVATOR ADER"/>
    <property type="match status" value="1"/>
</dbReference>
<dbReference type="InterPro" id="IPR025736">
    <property type="entry name" value="PucR_C-HTH_dom"/>
</dbReference>